<comment type="caution">
    <text evidence="1">The sequence shown here is derived from an EMBL/GenBank/DDBJ whole genome shotgun (WGS) entry which is preliminary data.</text>
</comment>
<gene>
    <name evidence="1" type="primary">PPS1_2</name>
    <name evidence="1" type="ORF">M8818_004097</name>
</gene>
<organism evidence="1 2">
    <name type="scientific">Zalaria obscura</name>
    <dbReference type="NCBI Taxonomy" id="2024903"/>
    <lineage>
        <taxon>Eukaryota</taxon>
        <taxon>Fungi</taxon>
        <taxon>Dikarya</taxon>
        <taxon>Ascomycota</taxon>
        <taxon>Pezizomycotina</taxon>
        <taxon>Dothideomycetes</taxon>
        <taxon>Dothideomycetidae</taxon>
        <taxon>Dothideales</taxon>
        <taxon>Zalariaceae</taxon>
        <taxon>Zalaria</taxon>
    </lineage>
</organism>
<dbReference type="Proteomes" id="UP001320706">
    <property type="component" value="Unassembled WGS sequence"/>
</dbReference>
<protein>
    <submittedName>
        <fullName evidence="1">Tyrosine/serine/threonine protein phosphatase pps1</fullName>
    </submittedName>
</protein>
<accession>A0ACC3SDT9</accession>
<name>A0ACC3SDT9_9PEZI</name>
<proteinExistence type="predicted"/>
<evidence type="ECO:0000313" key="2">
    <source>
        <dbReference type="Proteomes" id="UP001320706"/>
    </source>
</evidence>
<reference evidence="1" key="1">
    <citation type="submission" date="2024-02" db="EMBL/GenBank/DDBJ databases">
        <title>Metagenome Assembled Genome of Zalaria obscura JY119.</title>
        <authorList>
            <person name="Vighnesh L."/>
            <person name="Jagadeeshwari U."/>
            <person name="Venkata Ramana C."/>
            <person name="Sasikala C."/>
        </authorList>
    </citation>
    <scope>NUCLEOTIDE SEQUENCE</scope>
    <source>
        <strain evidence="1">JY119</strain>
    </source>
</reference>
<keyword evidence="2" id="KW-1185">Reference proteome</keyword>
<dbReference type="EMBL" id="JAMKPW020000019">
    <property type="protein sequence ID" value="KAK8208059.1"/>
    <property type="molecule type" value="Genomic_DNA"/>
</dbReference>
<evidence type="ECO:0000313" key="1">
    <source>
        <dbReference type="EMBL" id="KAK8208059.1"/>
    </source>
</evidence>
<sequence>MTGHVMDFFFWERLEMHTMSTASEIAPNVWLGPTPDPSLVDPSPGPKPMAPELMAPKPADYDVMIEATDLAQMPDHKTFKILDSLLKHPENAIPHIEFPGSGSIMPPTWSQAEVDALMDTCAWIYRTANGVSPADRYKRKDSKVDQLDSDGDSIMLSPSDNQAPAGKKILIHCTDGYTESSLLAIAYYMYANCKPVHEAWLELHCEKKRNFFAYPTDVALLTAIQPRILQASPAYVGDIASLVPDPPGWLSRMDGSLPSRVLDYMYLGNLGHANNTELLRELGIGQVLSVGEQLTWSEEEKEKWEKDTVMFVNNVQDNGVDPLTEEFERCFVRARRLNVIIQPHLRFSYELLKWEEYQAKKRGKPLKRELEWGTIAREIAAMNKPYSRQ</sequence>